<dbReference type="Proteomes" id="UP001552427">
    <property type="component" value="Unassembled WGS sequence"/>
</dbReference>
<keyword evidence="2" id="KW-1185">Reference proteome</keyword>
<comment type="caution">
    <text evidence="1">The sequence shown here is derived from an EMBL/GenBank/DDBJ whole genome shotgun (WGS) entry which is preliminary data.</text>
</comment>
<dbReference type="EMBL" id="JBFARM010000010">
    <property type="protein sequence ID" value="MEV4290284.1"/>
    <property type="molecule type" value="Genomic_DNA"/>
</dbReference>
<dbReference type="RefSeq" id="WP_364457131.1">
    <property type="nucleotide sequence ID" value="NZ_JBFARM010000010.1"/>
</dbReference>
<evidence type="ECO:0000313" key="1">
    <source>
        <dbReference type="EMBL" id="MEV4290284.1"/>
    </source>
</evidence>
<proteinExistence type="predicted"/>
<reference evidence="1 2" key="1">
    <citation type="submission" date="2024-06" db="EMBL/GenBank/DDBJ databases">
        <title>The Natural Products Discovery Center: Release of the First 8490 Sequenced Strains for Exploring Actinobacteria Biosynthetic Diversity.</title>
        <authorList>
            <person name="Kalkreuter E."/>
            <person name="Kautsar S.A."/>
            <person name="Yang D."/>
            <person name="Bader C.D."/>
            <person name="Teijaro C.N."/>
            <person name="Fluegel L."/>
            <person name="Davis C.M."/>
            <person name="Simpson J.R."/>
            <person name="Lauterbach L."/>
            <person name="Steele A.D."/>
            <person name="Gui C."/>
            <person name="Meng S."/>
            <person name="Li G."/>
            <person name="Viehrig K."/>
            <person name="Ye F."/>
            <person name="Su P."/>
            <person name="Kiefer A.F."/>
            <person name="Nichols A."/>
            <person name="Cepeda A.J."/>
            <person name="Yan W."/>
            <person name="Fan B."/>
            <person name="Jiang Y."/>
            <person name="Adhikari A."/>
            <person name="Zheng C.-J."/>
            <person name="Schuster L."/>
            <person name="Cowan T.M."/>
            <person name="Smanski M.J."/>
            <person name="Chevrette M.G."/>
            <person name="De Carvalho L.P.S."/>
            <person name="Shen B."/>
        </authorList>
    </citation>
    <scope>NUCLEOTIDE SEQUENCE [LARGE SCALE GENOMIC DNA]</scope>
    <source>
        <strain evidence="1 2">NPDC049574</strain>
    </source>
</reference>
<accession>A0ABV3HCQ0</accession>
<organism evidence="1 2">
    <name type="scientific">Nonomuraea bangladeshensis</name>
    <dbReference type="NCBI Taxonomy" id="404385"/>
    <lineage>
        <taxon>Bacteria</taxon>
        <taxon>Bacillati</taxon>
        <taxon>Actinomycetota</taxon>
        <taxon>Actinomycetes</taxon>
        <taxon>Streptosporangiales</taxon>
        <taxon>Streptosporangiaceae</taxon>
        <taxon>Nonomuraea</taxon>
    </lineage>
</organism>
<name>A0ABV3HCQ0_9ACTN</name>
<gene>
    <name evidence="1" type="ORF">AB0K40_32655</name>
</gene>
<sequence length="158" mass="17122">MSDNPTTPLVRNAAPVQIATIWGSDRFLVNTPGKWVDLPNATIPQQVGQNTPSFGALFVAVFSAESLVKTQGDNGACFLDITFGGQDPHPIDSNHRFDSSIDMGSEWKSITTTRIMEIPPTIPVVNATAQVRLKYEGGGGTLVECGLQNWVLTIFRYA</sequence>
<protein>
    <submittedName>
        <fullName evidence="1">Uncharacterized protein</fullName>
    </submittedName>
</protein>
<evidence type="ECO:0000313" key="2">
    <source>
        <dbReference type="Proteomes" id="UP001552427"/>
    </source>
</evidence>